<evidence type="ECO:0000256" key="1">
    <source>
        <dbReference type="ARBA" id="ARBA00004196"/>
    </source>
</evidence>
<dbReference type="EMBL" id="DWYG01000168">
    <property type="protein sequence ID" value="HJB42789.1"/>
    <property type="molecule type" value="Genomic_DNA"/>
</dbReference>
<evidence type="ECO:0000256" key="6">
    <source>
        <dbReference type="SAM" id="SignalP"/>
    </source>
</evidence>
<dbReference type="SUPFAM" id="SSF53850">
    <property type="entry name" value="Periplasmic binding protein-like II"/>
    <property type="match status" value="1"/>
</dbReference>
<reference evidence="7" key="2">
    <citation type="submission" date="2021-04" db="EMBL/GenBank/DDBJ databases">
        <authorList>
            <person name="Gilroy R."/>
        </authorList>
    </citation>
    <scope>NUCLEOTIDE SEQUENCE</scope>
    <source>
        <strain evidence="7">ChiBcec8-13705</strain>
    </source>
</reference>
<keyword evidence="3" id="KW-0813">Transport</keyword>
<dbReference type="PANTHER" id="PTHR43649">
    <property type="entry name" value="ARABINOSE-BINDING PROTEIN-RELATED"/>
    <property type="match status" value="1"/>
</dbReference>
<evidence type="ECO:0000256" key="3">
    <source>
        <dbReference type="ARBA" id="ARBA00022448"/>
    </source>
</evidence>
<evidence type="ECO:0000256" key="2">
    <source>
        <dbReference type="ARBA" id="ARBA00008520"/>
    </source>
</evidence>
<reference evidence="7" key="1">
    <citation type="journal article" date="2021" name="PeerJ">
        <title>Extensive microbial diversity within the chicken gut microbiome revealed by metagenomics and culture.</title>
        <authorList>
            <person name="Gilroy R."/>
            <person name="Ravi A."/>
            <person name="Getino M."/>
            <person name="Pursley I."/>
            <person name="Horton D.L."/>
            <person name="Alikhan N.F."/>
            <person name="Baker D."/>
            <person name="Gharbi K."/>
            <person name="Hall N."/>
            <person name="Watson M."/>
            <person name="Adriaenssens E.M."/>
            <person name="Foster-Nyarko E."/>
            <person name="Jarju S."/>
            <person name="Secka A."/>
            <person name="Antonio M."/>
            <person name="Oren A."/>
            <person name="Chaudhuri R.R."/>
            <person name="La Ragione R."/>
            <person name="Hildebrand F."/>
            <person name="Pallen M.J."/>
        </authorList>
    </citation>
    <scope>NUCLEOTIDE SEQUENCE</scope>
    <source>
        <strain evidence="7">ChiBcec8-13705</strain>
    </source>
</reference>
<feature type="chain" id="PRO_5038756666" evidence="6">
    <location>
        <begin position="22"/>
        <end position="443"/>
    </location>
</feature>
<sequence>MTTRKVLAIGLSAALAATALGGCSGSGSSAASGSTNSAGSTGSSQSAADAEPVVMDLIWWTDGNETTVMQSLIDEYEEMHPNITINLQEIAFEDLTTKLQMSIAGGEAPAMSRCTETTVSQLHDAMIDFNEYVDGEALKSEYLDSVDYLYLSGDQIAAIPTEVTANGMIYNKTAFEKAGVEVPTGPDDIWTWDEFKQALQQVVDSGAVQYGMVIDNPSHRWATMLYEFGGSLANAEGGNLSSPESMNAINFTKQLFDEGLAVSSIWLSGEDPNNLFRSGQVAVHIAGTWMIQNYEENIQDFEWGVTYMPVGTTRSSVPGGKSLTAFKGTGCEQEAVDFITWVTAQEQNARYCQECLYVSPRADNADMEYPVRSEEFAIFADELANTPATVNFDLSMPGYSTLALTALQNLWPEVLVGSLTPEEMAAEIDAQTNEFMQENGYLS</sequence>
<dbReference type="Gene3D" id="3.40.190.10">
    <property type="entry name" value="Periplasmic binding protein-like II"/>
    <property type="match status" value="1"/>
</dbReference>
<evidence type="ECO:0000313" key="8">
    <source>
        <dbReference type="Proteomes" id="UP000886803"/>
    </source>
</evidence>
<proteinExistence type="inferred from homology"/>
<evidence type="ECO:0000256" key="4">
    <source>
        <dbReference type="ARBA" id="ARBA00022729"/>
    </source>
</evidence>
<comment type="caution">
    <text evidence="7">The sequence shown here is derived from an EMBL/GenBank/DDBJ whole genome shotgun (WGS) entry which is preliminary data.</text>
</comment>
<name>A0A9D2M8I5_9FIRM</name>
<dbReference type="Proteomes" id="UP000886803">
    <property type="component" value="Unassembled WGS sequence"/>
</dbReference>
<dbReference type="PROSITE" id="PS51257">
    <property type="entry name" value="PROKAR_LIPOPROTEIN"/>
    <property type="match status" value="1"/>
</dbReference>
<dbReference type="InterPro" id="IPR050490">
    <property type="entry name" value="Bact_solute-bd_prot1"/>
</dbReference>
<feature type="signal peptide" evidence="6">
    <location>
        <begin position="1"/>
        <end position="21"/>
    </location>
</feature>
<dbReference type="InterPro" id="IPR006059">
    <property type="entry name" value="SBP"/>
</dbReference>
<accession>A0A9D2M8I5</accession>
<dbReference type="Pfam" id="PF01547">
    <property type="entry name" value="SBP_bac_1"/>
    <property type="match status" value="1"/>
</dbReference>
<organism evidence="7 8">
    <name type="scientific">Candidatus Gemmiger avicola</name>
    <dbReference type="NCBI Taxonomy" id="2838605"/>
    <lineage>
        <taxon>Bacteria</taxon>
        <taxon>Bacillati</taxon>
        <taxon>Bacillota</taxon>
        <taxon>Clostridia</taxon>
        <taxon>Eubacteriales</taxon>
        <taxon>Gemmiger</taxon>
    </lineage>
</organism>
<gene>
    <name evidence="7" type="ORF">H9945_09875</name>
</gene>
<protein>
    <submittedName>
        <fullName evidence="7">Sugar ABC transporter substrate-binding protein</fullName>
    </submittedName>
</protein>
<comment type="subcellular location">
    <subcellularLocation>
        <location evidence="1">Cell envelope</location>
    </subcellularLocation>
</comment>
<dbReference type="PANTHER" id="PTHR43649:SF31">
    <property type="entry name" value="SN-GLYCEROL-3-PHOSPHATE-BINDING PERIPLASMIC PROTEIN UGPB"/>
    <property type="match status" value="1"/>
</dbReference>
<evidence type="ECO:0000256" key="5">
    <source>
        <dbReference type="SAM" id="MobiDB-lite"/>
    </source>
</evidence>
<evidence type="ECO:0000313" key="7">
    <source>
        <dbReference type="EMBL" id="HJB42789.1"/>
    </source>
</evidence>
<comment type="similarity">
    <text evidence="2">Belongs to the bacterial solute-binding protein 1 family.</text>
</comment>
<dbReference type="CDD" id="cd13585">
    <property type="entry name" value="PBP2_TMBP_like"/>
    <property type="match status" value="1"/>
</dbReference>
<dbReference type="GO" id="GO:0030313">
    <property type="term" value="C:cell envelope"/>
    <property type="evidence" value="ECO:0007669"/>
    <property type="project" value="UniProtKB-SubCell"/>
</dbReference>
<dbReference type="AlphaFoldDB" id="A0A9D2M8I5"/>
<feature type="region of interest" description="Disordered" evidence="5">
    <location>
        <begin position="26"/>
        <end position="47"/>
    </location>
</feature>
<keyword evidence="4 6" id="KW-0732">Signal</keyword>